<dbReference type="AlphaFoldDB" id="A0A6L6IMS6"/>
<reference evidence="1 2" key="1">
    <citation type="submission" date="2019-11" db="EMBL/GenBank/DDBJ databases">
        <title>Escherichia alba sp. nov. isolated from the gut of plastic-eating superworms Zophobas atratus.</title>
        <authorList>
            <person name="Yang Y."/>
        </authorList>
    </citation>
    <scope>NUCLEOTIDE SEQUENCE [LARGE SCALE GENOMIC DNA]</scope>
    <source>
        <strain evidence="2">BIT-B35</strain>
    </source>
</reference>
<dbReference type="RefSeq" id="WP_155108448.1">
    <property type="nucleotide sequence ID" value="NZ_WMJZ01000014.1"/>
</dbReference>
<organism evidence="1 2">
    <name type="scientific">Intestinirhabdus alba</name>
    <dbReference type="NCBI Taxonomy" id="2899544"/>
    <lineage>
        <taxon>Bacteria</taxon>
        <taxon>Pseudomonadati</taxon>
        <taxon>Pseudomonadota</taxon>
        <taxon>Gammaproteobacteria</taxon>
        <taxon>Enterobacterales</taxon>
        <taxon>Enterobacteriaceae</taxon>
        <taxon>Intestinirhabdus</taxon>
    </lineage>
</organism>
<dbReference type="OrthoDB" id="495783at2"/>
<protein>
    <submittedName>
        <fullName evidence="1">DUF523 domain-containing protein</fullName>
    </submittedName>
</protein>
<name>A0A6L6IMS6_9ENTR</name>
<dbReference type="PANTHER" id="PTHR30087">
    <property type="entry name" value="INNER MEMBRANE PROTEIN"/>
    <property type="match status" value="1"/>
</dbReference>
<dbReference type="PANTHER" id="PTHR30087:SF1">
    <property type="entry name" value="HYPOTHETICAL CYTOSOLIC PROTEIN"/>
    <property type="match status" value="1"/>
</dbReference>
<dbReference type="EMBL" id="WMJZ01000014">
    <property type="protein sequence ID" value="MTH46826.1"/>
    <property type="molecule type" value="Genomic_DNA"/>
</dbReference>
<sequence>MERVTDSASPHRGQNKILVSACLMGYQVRYNGSEKAQLATALARWQRERRLVIFCPELAAGLPTPRPPAEIVAADGDKVLQARGQIIEITGRNVTAHYQLGAWLALRAARENGCIAALLTDGSPTCGSRFIYNGSFSGQRRSGAGVAAALLRQHGIAVFADQQIAELTAWMEQRDENSM</sequence>
<evidence type="ECO:0000313" key="2">
    <source>
        <dbReference type="Proteomes" id="UP000477739"/>
    </source>
</evidence>
<accession>A0A6L6IMS6</accession>
<comment type="caution">
    <text evidence="1">The sequence shown here is derived from an EMBL/GenBank/DDBJ whole genome shotgun (WGS) entry which is preliminary data.</text>
</comment>
<dbReference type="Pfam" id="PF04463">
    <property type="entry name" value="2-thiour_desulf"/>
    <property type="match status" value="1"/>
</dbReference>
<dbReference type="Proteomes" id="UP000477739">
    <property type="component" value="Unassembled WGS sequence"/>
</dbReference>
<gene>
    <name evidence="1" type="ORF">GJV78_11290</name>
</gene>
<evidence type="ECO:0000313" key="1">
    <source>
        <dbReference type="EMBL" id="MTH46826.1"/>
    </source>
</evidence>
<keyword evidence="2" id="KW-1185">Reference proteome</keyword>
<proteinExistence type="predicted"/>
<dbReference type="InterPro" id="IPR007553">
    <property type="entry name" value="2-thiour_desulf"/>
</dbReference>